<name>A0A0V0ZNB0_9BILA</name>
<reference evidence="2 3" key="1">
    <citation type="submission" date="2015-01" db="EMBL/GenBank/DDBJ databases">
        <title>Evolution of Trichinella species and genotypes.</title>
        <authorList>
            <person name="Korhonen P.K."/>
            <person name="Edoardo P."/>
            <person name="Giuseppe L.R."/>
            <person name="Gasser R.B."/>
        </authorList>
    </citation>
    <scope>NUCLEOTIDE SEQUENCE [LARGE SCALE GENOMIC DNA]</scope>
    <source>
        <strain evidence="2">ISS2496</strain>
    </source>
</reference>
<dbReference type="AlphaFoldDB" id="A0A0V0ZNB0"/>
<keyword evidence="1" id="KW-0472">Membrane</keyword>
<accession>A0A0V0ZNB0</accession>
<organism evidence="2 3">
    <name type="scientific">Trichinella patagoniensis</name>
    <dbReference type="NCBI Taxonomy" id="990121"/>
    <lineage>
        <taxon>Eukaryota</taxon>
        <taxon>Metazoa</taxon>
        <taxon>Ecdysozoa</taxon>
        <taxon>Nematoda</taxon>
        <taxon>Enoplea</taxon>
        <taxon>Dorylaimia</taxon>
        <taxon>Trichinellida</taxon>
        <taxon>Trichinellidae</taxon>
        <taxon>Trichinella</taxon>
    </lineage>
</organism>
<evidence type="ECO:0000256" key="1">
    <source>
        <dbReference type="SAM" id="Phobius"/>
    </source>
</evidence>
<comment type="caution">
    <text evidence="2">The sequence shown here is derived from an EMBL/GenBank/DDBJ whole genome shotgun (WGS) entry which is preliminary data.</text>
</comment>
<protein>
    <submittedName>
        <fullName evidence="2">Uncharacterized protein</fullName>
    </submittedName>
</protein>
<keyword evidence="1" id="KW-0812">Transmembrane</keyword>
<feature type="transmembrane region" description="Helical" evidence="1">
    <location>
        <begin position="16"/>
        <end position="38"/>
    </location>
</feature>
<sequence length="88" mass="9695">LKRTVGFQHKNQHITWANYLALVYLVTALVPSLTACLLSSPGKSKRTACAKRLDSAAMRSKMSLTKLFIIDIALLLIPVSGWTCFSTL</sequence>
<keyword evidence="1" id="KW-1133">Transmembrane helix</keyword>
<dbReference type="EMBL" id="JYDQ01000131">
    <property type="protein sequence ID" value="KRY13763.1"/>
    <property type="molecule type" value="Genomic_DNA"/>
</dbReference>
<feature type="non-terminal residue" evidence="2">
    <location>
        <position position="1"/>
    </location>
</feature>
<gene>
    <name evidence="2" type="ORF">T12_2651</name>
</gene>
<feature type="transmembrane region" description="Helical" evidence="1">
    <location>
        <begin position="67"/>
        <end position="85"/>
    </location>
</feature>
<keyword evidence="3" id="KW-1185">Reference proteome</keyword>
<evidence type="ECO:0000313" key="2">
    <source>
        <dbReference type="EMBL" id="KRY13763.1"/>
    </source>
</evidence>
<dbReference type="Proteomes" id="UP000054783">
    <property type="component" value="Unassembled WGS sequence"/>
</dbReference>
<evidence type="ECO:0000313" key="3">
    <source>
        <dbReference type="Proteomes" id="UP000054783"/>
    </source>
</evidence>
<proteinExistence type="predicted"/>